<keyword evidence="2" id="KW-1185">Reference proteome</keyword>
<dbReference type="PANTHER" id="PTHR34801:SF6">
    <property type="entry name" value="SLL1620 PROTEIN"/>
    <property type="match status" value="1"/>
</dbReference>
<dbReference type="Proteomes" id="UP001597458">
    <property type="component" value="Unassembled WGS sequence"/>
</dbReference>
<comment type="caution">
    <text evidence="1">The sequence shown here is derived from an EMBL/GenBank/DDBJ whole genome shotgun (WGS) entry which is preliminary data.</text>
</comment>
<accession>A0ABW5PLP2</accession>
<gene>
    <name evidence="1" type="ORF">ACFSTF_03045</name>
</gene>
<dbReference type="PANTHER" id="PTHR34801">
    <property type="entry name" value="EXPRESSED PROTEIN"/>
    <property type="match status" value="1"/>
</dbReference>
<reference evidence="2" key="1">
    <citation type="journal article" date="2019" name="Int. J. Syst. Evol. Microbiol.">
        <title>The Global Catalogue of Microorganisms (GCM) 10K type strain sequencing project: providing services to taxonomists for standard genome sequencing and annotation.</title>
        <authorList>
            <consortium name="The Broad Institute Genomics Platform"/>
            <consortium name="The Broad Institute Genome Sequencing Center for Infectious Disease"/>
            <person name="Wu L."/>
            <person name="Ma J."/>
        </authorList>
    </citation>
    <scope>NUCLEOTIDE SEQUENCE [LARGE SCALE GENOMIC DNA]</scope>
    <source>
        <strain evidence="2">TISTR 2241</strain>
    </source>
</reference>
<dbReference type="InterPro" id="IPR010865">
    <property type="entry name" value="DUF1499"/>
</dbReference>
<evidence type="ECO:0000313" key="1">
    <source>
        <dbReference type="EMBL" id="MFD2616290.1"/>
    </source>
</evidence>
<dbReference type="Pfam" id="PF07386">
    <property type="entry name" value="DUF1499"/>
    <property type="match status" value="1"/>
</dbReference>
<proteinExistence type="predicted"/>
<organism evidence="1 2">
    <name type="scientific">Terrilactibacillus laevilacticus</name>
    <dbReference type="NCBI Taxonomy" id="1380157"/>
    <lineage>
        <taxon>Bacteria</taxon>
        <taxon>Bacillati</taxon>
        <taxon>Bacillota</taxon>
        <taxon>Bacilli</taxon>
        <taxon>Bacillales</taxon>
        <taxon>Bacillaceae</taxon>
        <taxon>Terrilactibacillus</taxon>
    </lineage>
</organism>
<evidence type="ECO:0000313" key="2">
    <source>
        <dbReference type="Proteomes" id="UP001597458"/>
    </source>
</evidence>
<dbReference type="EMBL" id="JBHUMR010000007">
    <property type="protein sequence ID" value="MFD2616290.1"/>
    <property type="molecule type" value="Genomic_DNA"/>
</dbReference>
<name>A0ABW5PLP2_9BACI</name>
<protein>
    <submittedName>
        <fullName evidence="1">DUF1499 domain-containing protein</fullName>
    </submittedName>
</protein>
<dbReference type="RefSeq" id="WP_181406366.1">
    <property type="nucleotide sequence ID" value="NZ_JBHUMR010000007.1"/>
</dbReference>
<sequence>MTENAHVDLGVRNGQLLPCSKWPNGVSTEHNDPNRRMVPLSYKGVSMDTAKSYLQEVLSTIPKTAIKVNDDHYVHVEYKTPILNLPHDAEFYFDEDKKNLQFRSISRIGIADFGMNKRWLQAVYSRLLKKLTMHQENQKDGGSVG</sequence>